<gene>
    <name evidence="1" type="ORF">DSO57_1034991</name>
</gene>
<evidence type="ECO:0000313" key="2">
    <source>
        <dbReference type="Proteomes" id="UP001165960"/>
    </source>
</evidence>
<organism evidence="1 2">
    <name type="scientific">Entomophthora muscae</name>
    <dbReference type="NCBI Taxonomy" id="34485"/>
    <lineage>
        <taxon>Eukaryota</taxon>
        <taxon>Fungi</taxon>
        <taxon>Fungi incertae sedis</taxon>
        <taxon>Zoopagomycota</taxon>
        <taxon>Entomophthoromycotina</taxon>
        <taxon>Entomophthoromycetes</taxon>
        <taxon>Entomophthorales</taxon>
        <taxon>Entomophthoraceae</taxon>
        <taxon>Entomophthora</taxon>
    </lineage>
</organism>
<protein>
    <submittedName>
        <fullName evidence="1">Uncharacterized protein</fullName>
    </submittedName>
</protein>
<proteinExistence type="predicted"/>
<evidence type="ECO:0000313" key="1">
    <source>
        <dbReference type="EMBL" id="KAJ9048451.1"/>
    </source>
</evidence>
<dbReference type="EMBL" id="QTSX02007400">
    <property type="protein sequence ID" value="KAJ9048451.1"/>
    <property type="molecule type" value="Genomic_DNA"/>
</dbReference>
<dbReference type="Proteomes" id="UP001165960">
    <property type="component" value="Unassembled WGS sequence"/>
</dbReference>
<name>A0ACC2REC9_9FUNG</name>
<accession>A0ACC2REC9</accession>
<comment type="caution">
    <text evidence="1">The sequence shown here is derived from an EMBL/GenBank/DDBJ whole genome shotgun (WGS) entry which is preliminary data.</text>
</comment>
<keyword evidence="2" id="KW-1185">Reference proteome</keyword>
<reference evidence="1" key="1">
    <citation type="submission" date="2022-04" db="EMBL/GenBank/DDBJ databases">
        <title>Genome of the entomopathogenic fungus Entomophthora muscae.</title>
        <authorList>
            <person name="Elya C."/>
            <person name="Lovett B.R."/>
            <person name="Lee E."/>
            <person name="Macias A.M."/>
            <person name="Hajek A.E."/>
            <person name="De Bivort B.L."/>
            <person name="Kasson M.T."/>
            <person name="De Fine Licht H.H."/>
            <person name="Stajich J.E."/>
        </authorList>
    </citation>
    <scope>NUCLEOTIDE SEQUENCE</scope>
    <source>
        <strain evidence="1">Berkeley</strain>
    </source>
</reference>
<sequence length="151" mass="16706">MAKTFLGTNLAPVVDLNAVYIKKFPTMHQNAQKEGLDIVEYSTLESSKQRMISLPCNTSIPAAGLLNYCGSYLSAGANLHQNINGMDIDLKEINRHSLTIPLFNMLVISEGSEEKAHALIDQGVDFASLHKTDIYKCDIFPFLSLFSKRIA</sequence>